<evidence type="ECO:0000256" key="6">
    <source>
        <dbReference type="RuleBase" id="RU000354"/>
    </source>
</evidence>
<dbReference type="InterPro" id="IPR015615">
    <property type="entry name" value="TGF-beta-rel"/>
</dbReference>
<proteinExistence type="inferred from homology"/>
<dbReference type="Gene3D" id="2.10.90.10">
    <property type="entry name" value="Cystine-knot cytokines"/>
    <property type="match status" value="1"/>
</dbReference>
<evidence type="ECO:0000256" key="4">
    <source>
        <dbReference type="ARBA" id="ARBA00023030"/>
    </source>
</evidence>
<evidence type="ECO:0000256" key="7">
    <source>
        <dbReference type="SAM" id="Coils"/>
    </source>
</evidence>
<evidence type="ECO:0000256" key="2">
    <source>
        <dbReference type="ARBA" id="ARBA00006656"/>
    </source>
</evidence>
<dbReference type="InterPro" id="IPR001839">
    <property type="entry name" value="TGF-b_C"/>
</dbReference>
<keyword evidence="10" id="KW-1185">Reference proteome</keyword>
<comment type="subcellular location">
    <subcellularLocation>
        <location evidence="1">Secreted</location>
    </subcellularLocation>
</comment>
<dbReference type="PANTHER" id="PTHR11848:SF262">
    <property type="entry name" value="LD29161P"/>
    <property type="match status" value="1"/>
</dbReference>
<evidence type="ECO:0000256" key="5">
    <source>
        <dbReference type="ARBA" id="ARBA00023157"/>
    </source>
</evidence>
<dbReference type="Proteomes" id="UP000694941">
    <property type="component" value="Unplaced"/>
</dbReference>
<dbReference type="RefSeq" id="XP_022240786.1">
    <property type="nucleotide sequence ID" value="XM_022385078.1"/>
</dbReference>
<protein>
    <submittedName>
        <fullName evidence="11">Growth/differentiation factor 8-like</fullName>
    </submittedName>
</protein>
<evidence type="ECO:0000313" key="10">
    <source>
        <dbReference type="Proteomes" id="UP000694941"/>
    </source>
</evidence>
<evidence type="ECO:0000256" key="3">
    <source>
        <dbReference type="ARBA" id="ARBA00022525"/>
    </source>
</evidence>
<dbReference type="Pfam" id="PF00019">
    <property type="entry name" value="TGF_beta"/>
    <property type="match status" value="1"/>
</dbReference>
<evidence type="ECO:0000259" key="9">
    <source>
        <dbReference type="PROSITE" id="PS51362"/>
    </source>
</evidence>
<keyword evidence="3" id="KW-0964">Secreted</keyword>
<keyword evidence="8" id="KW-0732">Signal</keyword>
<name>A0ABM1SAY1_LIMPO</name>
<dbReference type="InterPro" id="IPR017948">
    <property type="entry name" value="TGFb_CS"/>
</dbReference>
<sequence length="440" mass="50163">MTLTRNRTAVLHQSKVLLGAMCLVLTVCALGVPSPTEKPSNQQDDNIGNLKVLSTMDLEARNLTEQIDFLLQQQKELSEEAAENDETNHVGKNTEIVTQGSRRCQKCLTPEQEKKQRLEMIKAQILTKLGMSQPPNITRKNLQNIPPLYDIVNRYNLQVDVPFFQRDPADEDTATTDLAFAFATNTPLEYDQSVEKNVLHFDFSEKVMKSHLKKAHLWLYLQPMKDLQHGGVTVYINQVVRGIESPSLLQHRVKHVDLRGHHGRWIKLGVRKVVSHWINHPKDNLGLVIQTEDYKGNIVPISYPSESDEESHRPFIEIEMKKPQATRSKRDSDGLECDIETTEVRCCRYPLTVDFVDFKWDWVIAPKRYEANYCSGECPFVFLHRYPHTHLVQQIDPLGSIGPCCAPSKMSSITMLYFNDNSNIILGVLPGMVVKRCGCS</sequence>
<dbReference type="CDD" id="cd13751">
    <property type="entry name" value="TGF_beta_GDF8_like"/>
    <property type="match status" value="1"/>
</dbReference>
<feature type="chain" id="PRO_5045828761" evidence="8">
    <location>
        <begin position="32"/>
        <end position="440"/>
    </location>
</feature>
<dbReference type="Gene3D" id="2.60.120.970">
    <property type="match status" value="1"/>
</dbReference>
<organism evidence="10 11">
    <name type="scientific">Limulus polyphemus</name>
    <name type="common">Atlantic horseshoe crab</name>
    <dbReference type="NCBI Taxonomy" id="6850"/>
    <lineage>
        <taxon>Eukaryota</taxon>
        <taxon>Metazoa</taxon>
        <taxon>Ecdysozoa</taxon>
        <taxon>Arthropoda</taxon>
        <taxon>Chelicerata</taxon>
        <taxon>Merostomata</taxon>
        <taxon>Xiphosura</taxon>
        <taxon>Limulidae</taxon>
        <taxon>Limulus</taxon>
    </lineage>
</organism>
<evidence type="ECO:0000256" key="1">
    <source>
        <dbReference type="ARBA" id="ARBA00004613"/>
    </source>
</evidence>
<keyword evidence="4 6" id="KW-0339">Growth factor</keyword>
<evidence type="ECO:0000256" key="8">
    <source>
        <dbReference type="SAM" id="SignalP"/>
    </source>
</evidence>
<dbReference type="PROSITE" id="PS51362">
    <property type="entry name" value="TGF_BETA_2"/>
    <property type="match status" value="1"/>
</dbReference>
<dbReference type="GeneID" id="106469774"/>
<dbReference type="PANTHER" id="PTHR11848">
    <property type="entry name" value="TGF-BETA FAMILY"/>
    <property type="match status" value="1"/>
</dbReference>
<gene>
    <name evidence="11" type="primary">LOC106469774</name>
</gene>
<reference evidence="11" key="1">
    <citation type="submission" date="2025-08" db="UniProtKB">
        <authorList>
            <consortium name="RefSeq"/>
        </authorList>
    </citation>
    <scope>IDENTIFICATION</scope>
    <source>
        <tissue evidence="11">Muscle</tissue>
    </source>
</reference>
<evidence type="ECO:0000313" key="11">
    <source>
        <dbReference type="RefSeq" id="XP_022240786.1"/>
    </source>
</evidence>
<dbReference type="SMART" id="SM00204">
    <property type="entry name" value="TGFB"/>
    <property type="match status" value="1"/>
</dbReference>
<comment type="similarity">
    <text evidence="2 6">Belongs to the TGF-beta family.</text>
</comment>
<dbReference type="InterPro" id="IPR029034">
    <property type="entry name" value="Cystine-knot_cytokine"/>
</dbReference>
<keyword evidence="5" id="KW-1015">Disulfide bond</keyword>
<keyword evidence="7" id="KW-0175">Coiled coil</keyword>
<feature type="signal peptide" evidence="8">
    <location>
        <begin position="1"/>
        <end position="31"/>
    </location>
</feature>
<dbReference type="SUPFAM" id="SSF57501">
    <property type="entry name" value="Cystine-knot cytokines"/>
    <property type="match status" value="1"/>
</dbReference>
<dbReference type="Pfam" id="PF00688">
    <property type="entry name" value="TGFb_propeptide"/>
    <property type="match status" value="1"/>
</dbReference>
<accession>A0ABM1SAY1</accession>
<dbReference type="InterPro" id="IPR001111">
    <property type="entry name" value="TGF-b_propeptide"/>
</dbReference>
<feature type="domain" description="TGF-beta family profile" evidence="9">
    <location>
        <begin position="327"/>
        <end position="440"/>
    </location>
</feature>
<feature type="coiled-coil region" evidence="7">
    <location>
        <begin position="53"/>
        <end position="80"/>
    </location>
</feature>
<dbReference type="PROSITE" id="PS00250">
    <property type="entry name" value="TGF_BETA_1"/>
    <property type="match status" value="1"/>
</dbReference>